<sequence>MPECCIDLTVETRRRVDVICVAESPVRCAVVNIRDAAVRNARGISDQTFCHSREVFSIALMPVRKRYFRSPNRHRSQVWVSTRAAAIRISAPITVMFGSNFG</sequence>
<keyword evidence="2" id="KW-1185">Reference proteome</keyword>
<dbReference type="AlphaFoldDB" id="A0AAE1XPD4"/>
<evidence type="ECO:0000313" key="2">
    <source>
        <dbReference type="Proteomes" id="UP001293254"/>
    </source>
</evidence>
<accession>A0AAE1XPD4</accession>
<organism evidence="1 2">
    <name type="scientific">Sesamum alatum</name>
    <dbReference type="NCBI Taxonomy" id="300844"/>
    <lineage>
        <taxon>Eukaryota</taxon>
        <taxon>Viridiplantae</taxon>
        <taxon>Streptophyta</taxon>
        <taxon>Embryophyta</taxon>
        <taxon>Tracheophyta</taxon>
        <taxon>Spermatophyta</taxon>
        <taxon>Magnoliopsida</taxon>
        <taxon>eudicotyledons</taxon>
        <taxon>Gunneridae</taxon>
        <taxon>Pentapetalae</taxon>
        <taxon>asterids</taxon>
        <taxon>lamiids</taxon>
        <taxon>Lamiales</taxon>
        <taxon>Pedaliaceae</taxon>
        <taxon>Sesamum</taxon>
    </lineage>
</organism>
<dbReference type="EMBL" id="JACGWO010000011">
    <property type="protein sequence ID" value="KAK4415063.1"/>
    <property type="molecule type" value="Genomic_DNA"/>
</dbReference>
<dbReference type="Proteomes" id="UP001293254">
    <property type="component" value="Unassembled WGS sequence"/>
</dbReference>
<protein>
    <submittedName>
        <fullName evidence="1">Uncharacterized protein</fullName>
    </submittedName>
</protein>
<reference evidence="1" key="2">
    <citation type="journal article" date="2024" name="Plant">
        <title>Genomic evolution and insights into agronomic trait innovations of Sesamum species.</title>
        <authorList>
            <person name="Miao H."/>
            <person name="Wang L."/>
            <person name="Qu L."/>
            <person name="Liu H."/>
            <person name="Sun Y."/>
            <person name="Le M."/>
            <person name="Wang Q."/>
            <person name="Wei S."/>
            <person name="Zheng Y."/>
            <person name="Lin W."/>
            <person name="Duan Y."/>
            <person name="Cao H."/>
            <person name="Xiong S."/>
            <person name="Wang X."/>
            <person name="Wei L."/>
            <person name="Li C."/>
            <person name="Ma Q."/>
            <person name="Ju M."/>
            <person name="Zhao R."/>
            <person name="Li G."/>
            <person name="Mu C."/>
            <person name="Tian Q."/>
            <person name="Mei H."/>
            <person name="Zhang T."/>
            <person name="Gao T."/>
            <person name="Zhang H."/>
        </authorList>
    </citation>
    <scope>NUCLEOTIDE SEQUENCE</scope>
    <source>
        <strain evidence="1">3651</strain>
    </source>
</reference>
<evidence type="ECO:0000313" key="1">
    <source>
        <dbReference type="EMBL" id="KAK4415063.1"/>
    </source>
</evidence>
<reference evidence="1" key="1">
    <citation type="submission" date="2020-06" db="EMBL/GenBank/DDBJ databases">
        <authorList>
            <person name="Li T."/>
            <person name="Hu X."/>
            <person name="Zhang T."/>
            <person name="Song X."/>
            <person name="Zhang H."/>
            <person name="Dai N."/>
            <person name="Sheng W."/>
            <person name="Hou X."/>
            <person name="Wei L."/>
        </authorList>
    </citation>
    <scope>NUCLEOTIDE SEQUENCE</scope>
    <source>
        <strain evidence="1">3651</strain>
        <tissue evidence="1">Leaf</tissue>
    </source>
</reference>
<proteinExistence type="predicted"/>
<name>A0AAE1XPD4_9LAMI</name>
<comment type="caution">
    <text evidence="1">The sequence shown here is derived from an EMBL/GenBank/DDBJ whole genome shotgun (WGS) entry which is preliminary data.</text>
</comment>
<gene>
    <name evidence="1" type="ORF">Salat_2613400</name>
</gene>